<feature type="region of interest" description="Disordered" evidence="1">
    <location>
        <begin position="154"/>
        <end position="240"/>
    </location>
</feature>
<name>A0ABQ6MKW6_9STRA</name>
<dbReference type="Proteomes" id="UP001165060">
    <property type="component" value="Unassembled WGS sequence"/>
</dbReference>
<proteinExistence type="predicted"/>
<reference evidence="2 3" key="1">
    <citation type="journal article" date="2023" name="Commun. Biol.">
        <title>Genome analysis of Parmales, the sister group of diatoms, reveals the evolutionary specialization of diatoms from phago-mixotrophs to photoautotrophs.</title>
        <authorList>
            <person name="Ban H."/>
            <person name="Sato S."/>
            <person name="Yoshikawa S."/>
            <person name="Yamada K."/>
            <person name="Nakamura Y."/>
            <person name="Ichinomiya M."/>
            <person name="Sato N."/>
            <person name="Blanc-Mathieu R."/>
            <person name="Endo H."/>
            <person name="Kuwata A."/>
            <person name="Ogata H."/>
        </authorList>
    </citation>
    <scope>NUCLEOTIDE SEQUENCE [LARGE SCALE GENOMIC DNA]</scope>
</reference>
<evidence type="ECO:0000256" key="1">
    <source>
        <dbReference type="SAM" id="MobiDB-lite"/>
    </source>
</evidence>
<feature type="compositionally biased region" description="Polar residues" evidence="1">
    <location>
        <begin position="575"/>
        <end position="588"/>
    </location>
</feature>
<keyword evidence="3" id="KW-1185">Reference proteome</keyword>
<evidence type="ECO:0000313" key="2">
    <source>
        <dbReference type="EMBL" id="GMI28437.1"/>
    </source>
</evidence>
<feature type="region of interest" description="Disordered" evidence="1">
    <location>
        <begin position="569"/>
        <end position="598"/>
    </location>
</feature>
<evidence type="ECO:0000313" key="3">
    <source>
        <dbReference type="Proteomes" id="UP001165060"/>
    </source>
</evidence>
<comment type="caution">
    <text evidence="2">The sequence shown here is derived from an EMBL/GenBank/DDBJ whole genome shotgun (WGS) entry which is preliminary data.</text>
</comment>
<organism evidence="2 3">
    <name type="scientific">Tetraparma gracilis</name>
    <dbReference type="NCBI Taxonomy" id="2962635"/>
    <lineage>
        <taxon>Eukaryota</taxon>
        <taxon>Sar</taxon>
        <taxon>Stramenopiles</taxon>
        <taxon>Ochrophyta</taxon>
        <taxon>Bolidophyceae</taxon>
        <taxon>Parmales</taxon>
        <taxon>Triparmaceae</taxon>
        <taxon>Tetraparma</taxon>
    </lineage>
</organism>
<feature type="region of interest" description="Disordered" evidence="1">
    <location>
        <begin position="509"/>
        <end position="528"/>
    </location>
</feature>
<sequence length="613" mass="65277">MIYAIALSIMNTSNPKAAVLPKTSRMVATLTAMMAEEGLTTLSSWWKLDNDGFVELFANDLRKLGNTANTISKRLMVAACLHIGGASNFPPPPDNLETDEGEHAAYMEAVRDHMATLTGSGDEEAITTLFNTTLRNAKGCPANSTLDWSAKGLTFPAPAGQTDQGLTAPAPTGDTDLTGQGATAPGLTGQGLTAPAPTGDTDLTDQEGPTAPGLTAPALTGQKGLTGPHGLTGPGLSGSRPVVDPEGLTAFLLQLGLSTDTTTWYASPCANDSLNAAHKITPAEWTGKAADFRTYASSLKMKLADYGAVDLIDAVMRNKSDAVIGVRRYCHAGNSNFDLASRAIFAHLNPILIATKMEFAATDHDDDGNGVGVLIHLWNHVGNDDAKDAAADVITTNRRNMRFGTGDLVTEFMCDFKTATAKIEKLTGIRETDRQIRTVLVEAITNPAYEAIKTKLILDAAYHRLAFKDMLAIEASVVADTARLDPQTLANAVSAAKKKAVADYKASVNRATTADAPSKPRRQQKVPDKWTGVEWATEVRTAWRAFTAELRSKDEKAAWKEAHINSDGTLKKSKSTAPSGAQVNAVQASDSSSSETEEDYYGKWVHVVKKGNK</sequence>
<accession>A0ABQ6MKW6</accession>
<dbReference type="EMBL" id="BRYB01000357">
    <property type="protein sequence ID" value="GMI28437.1"/>
    <property type="molecule type" value="Genomic_DNA"/>
</dbReference>
<protein>
    <submittedName>
        <fullName evidence="2">Uncharacterized protein</fullName>
    </submittedName>
</protein>
<gene>
    <name evidence="2" type="ORF">TeGR_g14669</name>
</gene>